<gene>
    <name evidence="1" type="ORF">D5086_014885</name>
</gene>
<sequence length="119" mass="13096">MSKTAKPEMVKTVKSTFLSPVNSPSNKPHINSISPTTNSNPTQKRPNCHEVTEQMATDPEAKTPSGDAKRIEKQREQEGGASRDYVVVRRGIPAAMSYGEKTDDNASSPWREKLGILEL</sequence>
<comment type="caution">
    <text evidence="1">The sequence shown here is derived from an EMBL/GenBank/DDBJ whole genome shotgun (WGS) entry which is preliminary data.</text>
</comment>
<dbReference type="Proteomes" id="UP000309997">
    <property type="component" value="Unassembled WGS sequence"/>
</dbReference>
<organism evidence="1 2">
    <name type="scientific">Populus alba</name>
    <name type="common">White poplar</name>
    <dbReference type="NCBI Taxonomy" id="43335"/>
    <lineage>
        <taxon>Eukaryota</taxon>
        <taxon>Viridiplantae</taxon>
        <taxon>Streptophyta</taxon>
        <taxon>Embryophyta</taxon>
        <taxon>Tracheophyta</taxon>
        <taxon>Spermatophyta</taxon>
        <taxon>Magnoliopsida</taxon>
        <taxon>eudicotyledons</taxon>
        <taxon>Gunneridae</taxon>
        <taxon>Pentapetalae</taxon>
        <taxon>rosids</taxon>
        <taxon>fabids</taxon>
        <taxon>Malpighiales</taxon>
        <taxon>Salicaceae</taxon>
        <taxon>Saliceae</taxon>
        <taxon>Populus</taxon>
    </lineage>
</organism>
<dbReference type="EMBL" id="RCHU02000007">
    <property type="protein sequence ID" value="KAL3583824.1"/>
    <property type="molecule type" value="Genomic_DNA"/>
</dbReference>
<proteinExistence type="predicted"/>
<protein>
    <submittedName>
        <fullName evidence="1">Uncharacterized protein</fullName>
    </submittedName>
</protein>
<accession>A0ACC4C088</accession>
<name>A0ACC4C088_POPAL</name>
<evidence type="ECO:0000313" key="2">
    <source>
        <dbReference type="Proteomes" id="UP000309997"/>
    </source>
</evidence>
<evidence type="ECO:0000313" key="1">
    <source>
        <dbReference type="EMBL" id="KAL3583824.1"/>
    </source>
</evidence>
<keyword evidence="2" id="KW-1185">Reference proteome</keyword>
<reference evidence="1 2" key="1">
    <citation type="journal article" date="2024" name="Plant Biotechnol. J.">
        <title>Genome and CRISPR/Cas9 system of a widespread forest tree (Populus alba) in the world.</title>
        <authorList>
            <person name="Liu Y.J."/>
            <person name="Jiang P.F."/>
            <person name="Han X.M."/>
            <person name="Li X.Y."/>
            <person name="Wang H.M."/>
            <person name="Wang Y.J."/>
            <person name="Wang X.X."/>
            <person name="Zeng Q.Y."/>
        </authorList>
    </citation>
    <scope>NUCLEOTIDE SEQUENCE [LARGE SCALE GENOMIC DNA]</scope>
    <source>
        <strain evidence="2">cv. PAL-ZL1</strain>
    </source>
</reference>